<feature type="region of interest" description="Disordered" evidence="1">
    <location>
        <begin position="19"/>
        <end position="70"/>
    </location>
</feature>
<organism evidence="2 3">
    <name type="scientific">Arsenicicoccus piscis</name>
    <dbReference type="NCBI Taxonomy" id="673954"/>
    <lineage>
        <taxon>Bacteria</taxon>
        <taxon>Bacillati</taxon>
        <taxon>Actinomycetota</taxon>
        <taxon>Actinomycetes</taxon>
        <taxon>Micrococcales</taxon>
        <taxon>Intrasporangiaceae</taxon>
        <taxon>Arsenicicoccus</taxon>
    </lineage>
</organism>
<reference evidence="3" key="1">
    <citation type="journal article" date="2019" name="Int. J. Syst. Evol. Microbiol.">
        <title>The Global Catalogue of Microorganisms (GCM) 10K type strain sequencing project: providing services to taxonomists for standard genome sequencing and annotation.</title>
        <authorList>
            <consortium name="The Broad Institute Genomics Platform"/>
            <consortium name="The Broad Institute Genome Sequencing Center for Infectious Disease"/>
            <person name="Wu L."/>
            <person name="Ma J."/>
        </authorList>
    </citation>
    <scope>NUCLEOTIDE SEQUENCE [LARGE SCALE GENOMIC DNA]</scope>
    <source>
        <strain evidence="3">NBRC 105830</strain>
    </source>
</reference>
<proteinExistence type="predicted"/>
<sequence length="70" mass="6981">MPVGDGGLAERALHDRLGLGAADGGGAADRAGGDGEQGHGERGRGTGRERERGVGERLDIGSPGRIVYAG</sequence>
<evidence type="ECO:0000256" key="1">
    <source>
        <dbReference type="SAM" id="MobiDB-lite"/>
    </source>
</evidence>
<evidence type="ECO:0000313" key="3">
    <source>
        <dbReference type="Proteomes" id="UP001157109"/>
    </source>
</evidence>
<accession>A0ABQ6HQQ6</accession>
<dbReference type="Proteomes" id="UP001157109">
    <property type="component" value="Unassembled WGS sequence"/>
</dbReference>
<evidence type="ECO:0000313" key="2">
    <source>
        <dbReference type="EMBL" id="GMA20342.1"/>
    </source>
</evidence>
<keyword evidence="3" id="KW-1185">Reference proteome</keyword>
<dbReference type="EMBL" id="BSUJ01000001">
    <property type="protein sequence ID" value="GMA20342.1"/>
    <property type="molecule type" value="Genomic_DNA"/>
</dbReference>
<gene>
    <name evidence="2" type="ORF">GCM10025862_23630</name>
</gene>
<feature type="compositionally biased region" description="Basic and acidic residues" evidence="1">
    <location>
        <begin position="31"/>
        <end position="59"/>
    </location>
</feature>
<comment type="caution">
    <text evidence="2">The sequence shown here is derived from an EMBL/GenBank/DDBJ whole genome shotgun (WGS) entry which is preliminary data.</text>
</comment>
<name>A0ABQ6HQQ6_9MICO</name>
<protein>
    <submittedName>
        <fullName evidence="2">Uncharacterized protein</fullName>
    </submittedName>
</protein>